<accession>A0A485LV78</accession>
<sequence length="142" mass="16022">MSRVVLNTNVLVSALLLKGRLNKLVDLWKTGIIHPVLSRETFSELIAVLSYPKFDLSDNEIKTIIEDEILPFFMVTEMKEKVSGVCRDPDDDIFLTAACNAQASLIVTGDKDLLELKNFKSVRIVTAREYLDMITTVPTFSR</sequence>
<dbReference type="InterPro" id="IPR002850">
    <property type="entry name" value="PIN_toxin-like"/>
</dbReference>
<feature type="domain" description="PIN" evidence="1">
    <location>
        <begin position="2"/>
        <end position="115"/>
    </location>
</feature>
<proteinExistence type="predicted"/>
<name>A0A485LV78_9ZZZZ</name>
<gene>
    <name evidence="2" type="ORF">SCFA_1270012</name>
</gene>
<dbReference type="SUPFAM" id="SSF88723">
    <property type="entry name" value="PIN domain-like"/>
    <property type="match status" value="1"/>
</dbReference>
<dbReference type="PANTHER" id="PTHR34610">
    <property type="entry name" value="SSL7007 PROTEIN"/>
    <property type="match status" value="1"/>
</dbReference>
<protein>
    <submittedName>
        <fullName evidence="2">PilT protein domain protein</fullName>
    </submittedName>
</protein>
<dbReference type="AlphaFoldDB" id="A0A485LV78"/>
<organism evidence="2">
    <name type="scientific">anaerobic digester metagenome</name>
    <dbReference type="NCBI Taxonomy" id="1263854"/>
    <lineage>
        <taxon>unclassified sequences</taxon>
        <taxon>metagenomes</taxon>
        <taxon>ecological metagenomes</taxon>
    </lineage>
</organism>
<dbReference type="EMBL" id="CAADRM010000032">
    <property type="protein sequence ID" value="VFU12124.1"/>
    <property type="molecule type" value="Genomic_DNA"/>
</dbReference>
<reference evidence="2" key="1">
    <citation type="submission" date="2019-03" db="EMBL/GenBank/DDBJ databases">
        <authorList>
            <person name="Hao L."/>
        </authorList>
    </citation>
    <scope>NUCLEOTIDE SEQUENCE</scope>
</reference>
<dbReference type="Pfam" id="PF13470">
    <property type="entry name" value="PIN_3"/>
    <property type="match status" value="1"/>
</dbReference>
<evidence type="ECO:0000259" key="1">
    <source>
        <dbReference type="SMART" id="SM00670"/>
    </source>
</evidence>
<evidence type="ECO:0000313" key="2">
    <source>
        <dbReference type="EMBL" id="VFU12124.1"/>
    </source>
</evidence>
<dbReference type="InterPro" id="IPR029060">
    <property type="entry name" value="PIN-like_dom_sf"/>
</dbReference>
<dbReference type="PANTHER" id="PTHR34610:SF4">
    <property type="entry name" value="SLL8027 PROTEIN"/>
    <property type="match status" value="1"/>
</dbReference>
<dbReference type="InterPro" id="IPR002716">
    <property type="entry name" value="PIN_dom"/>
</dbReference>
<dbReference type="SMART" id="SM00670">
    <property type="entry name" value="PINc"/>
    <property type="match status" value="1"/>
</dbReference>
<dbReference type="NCBIfam" id="TIGR00305">
    <property type="entry name" value="putative toxin-antitoxin system toxin component, PIN family"/>
    <property type="match status" value="1"/>
</dbReference>